<name>G3ABS1_9RALS</name>
<sequence length="32" mass="3778">MRRFPKRFLEGLGNKIAFFGETLGENRVKRPL</sequence>
<proteinExistence type="predicted"/>
<evidence type="ECO:0000313" key="1">
    <source>
        <dbReference type="EMBL" id="CCA86976.1"/>
    </source>
</evidence>
<accession>G3ABS1</accession>
<dbReference type="AlphaFoldDB" id="G3ABS1"/>
<reference evidence="1" key="2">
    <citation type="submission" date="2011-04" db="EMBL/GenBank/DDBJ databases">
        <authorList>
            <person name="Genoscope - CEA"/>
        </authorList>
    </citation>
    <scope>NUCLEOTIDE SEQUENCE</scope>
    <source>
        <strain evidence="1">R24</strain>
    </source>
</reference>
<protein>
    <submittedName>
        <fullName evidence="1">Uncharacterized protein</fullName>
    </submittedName>
</protein>
<gene>
    <name evidence="1" type="ORF">RALSY_mp30290</name>
</gene>
<reference evidence="1" key="1">
    <citation type="journal article" date="2011" name="PLoS ONE">
        <title>Ralstonia syzygii, the Blood Disease Bacterium and some Asian R. solanacearum strains form a single genomic species despite divergent lifestyles.</title>
        <authorList>
            <person name="Remenant B."/>
            <person name="de Cambiaire J.C."/>
            <person name="Cellier G."/>
            <person name="Jacobs J.M."/>
            <person name="Mangenot S."/>
            <person name="Barbe V."/>
            <person name="Lajus A."/>
            <person name="Vallenet D."/>
            <person name="Medigue C."/>
            <person name="Fegan M."/>
            <person name="Allen C."/>
            <person name="Prior P."/>
        </authorList>
    </citation>
    <scope>NUCLEOTIDE SEQUENCE</scope>
    <source>
        <strain evidence="1">R24</strain>
    </source>
</reference>
<dbReference type="EMBL" id="FR854092">
    <property type="protein sequence ID" value="CCA86976.1"/>
    <property type="molecule type" value="Genomic_DNA"/>
</dbReference>
<organism evidence="1">
    <name type="scientific">Ralstonia syzygii R24</name>
    <dbReference type="NCBI Taxonomy" id="907261"/>
    <lineage>
        <taxon>Bacteria</taxon>
        <taxon>Pseudomonadati</taxon>
        <taxon>Pseudomonadota</taxon>
        <taxon>Betaproteobacteria</taxon>
        <taxon>Burkholderiales</taxon>
        <taxon>Burkholderiaceae</taxon>
        <taxon>Ralstonia</taxon>
        <taxon>Ralstonia solanacearum species complex</taxon>
    </lineage>
</organism>